<dbReference type="InterPro" id="IPR045249">
    <property type="entry name" value="HARBI1-like"/>
</dbReference>
<evidence type="ECO:0000256" key="5">
    <source>
        <dbReference type="ARBA" id="ARBA00022723"/>
    </source>
</evidence>
<dbReference type="GO" id="GO:0004518">
    <property type="term" value="F:nuclease activity"/>
    <property type="evidence" value="ECO:0007669"/>
    <property type="project" value="UniProtKB-KW"/>
</dbReference>
<dbReference type="AlphaFoldDB" id="A0AAQ4DYH4"/>
<evidence type="ECO:0000256" key="2">
    <source>
        <dbReference type="ARBA" id="ARBA00004123"/>
    </source>
</evidence>
<dbReference type="EMBL" id="JARKHS020025395">
    <property type="protein sequence ID" value="KAK8767514.1"/>
    <property type="molecule type" value="Genomic_DNA"/>
</dbReference>
<keyword evidence="6" id="KW-0378">Hydrolase</keyword>
<evidence type="ECO:0000313" key="10">
    <source>
        <dbReference type="Proteomes" id="UP001321473"/>
    </source>
</evidence>
<evidence type="ECO:0000256" key="3">
    <source>
        <dbReference type="ARBA" id="ARBA00006958"/>
    </source>
</evidence>
<sequence>MAGADDDVLTTMSVLVIVCSLLLRRRRAQKARRRRFWVHPCWRYRDVEGQANTLLPRLRARDEGFFRDFLRMPPSSFDTLLHLVRPVIERQDTPFRRSISAHDRLAMTVRFLANGDTMRSLSFNFLTGRSTAGMIVRETCAALWEILQPTYVRFPQTAEEWKKIATDMLVEWNFPNCIGCIDGKHVSIECPANSGSRNFNYKKSFSTVLMATCDAHYRFVYVVVGHNGGESDGGVLLRTKLMHILGERRFGIPPAATVGSAGLIPYLMVGDEAFPLKPYLMRPYPRRALHAYRVSQYSEYLKRAVFNYRLSRARRLIENSFGILASRWRILKRPFRASEETTENIVRACVALHNFLMKDSVFSRTTYNPPGFVDHEDWEGNVTNGAWRNDSSALPGWKDQGYHSARAALEIRDRLASYFMSDGQVPWQESVVTRAGRQEM</sequence>
<evidence type="ECO:0000256" key="6">
    <source>
        <dbReference type="ARBA" id="ARBA00022801"/>
    </source>
</evidence>
<evidence type="ECO:0000256" key="1">
    <source>
        <dbReference type="ARBA" id="ARBA00001968"/>
    </source>
</evidence>
<comment type="cofactor">
    <cofactor evidence="1">
        <name>a divalent metal cation</name>
        <dbReference type="ChEBI" id="CHEBI:60240"/>
    </cofactor>
</comment>
<gene>
    <name evidence="9" type="ORF">V5799_005706</name>
</gene>
<dbReference type="InterPro" id="IPR027806">
    <property type="entry name" value="HARBI1_dom"/>
</dbReference>
<comment type="subcellular location">
    <subcellularLocation>
        <location evidence="2">Nucleus</location>
    </subcellularLocation>
</comment>
<dbReference type="GO" id="GO:0046872">
    <property type="term" value="F:metal ion binding"/>
    <property type="evidence" value="ECO:0007669"/>
    <property type="project" value="UniProtKB-KW"/>
</dbReference>
<dbReference type="Pfam" id="PF13359">
    <property type="entry name" value="DDE_Tnp_4"/>
    <property type="match status" value="1"/>
</dbReference>
<protein>
    <recommendedName>
        <fullName evidence="8">DDE Tnp4 domain-containing protein</fullName>
    </recommendedName>
</protein>
<comment type="similarity">
    <text evidence="3">Belongs to the HARBI1 family.</text>
</comment>
<accession>A0AAQ4DYH4</accession>
<evidence type="ECO:0000259" key="8">
    <source>
        <dbReference type="Pfam" id="PF13359"/>
    </source>
</evidence>
<dbReference type="GO" id="GO:0005634">
    <property type="term" value="C:nucleus"/>
    <property type="evidence" value="ECO:0007669"/>
    <property type="project" value="UniProtKB-SubCell"/>
</dbReference>
<reference evidence="9 10" key="1">
    <citation type="journal article" date="2023" name="Arcadia Sci">
        <title>De novo assembly of a long-read Amblyomma americanum tick genome.</title>
        <authorList>
            <person name="Chou S."/>
            <person name="Poskanzer K.E."/>
            <person name="Rollins M."/>
            <person name="Thuy-Boun P.S."/>
        </authorList>
    </citation>
    <scope>NUCLEOTIDE SEQUENCE [LARGE SCALE GENOMIC DNA]</scope>
    <source>
        <strain evidence="9">F_SG_1</strain>
        <tissue evidence="9">Salivary glands</tissue>
    </source>
</reference>
<keyword evidence="4" id="KW-0540">Nuclease</keyword>
<feature type="domain" description="DDE Tnp4" evidence="8">
    <location>
        <begin position="181"/>
        <end position="354"/>
    </location>
</feature>
<keyword evidence="5" id="KW-0479">Metal-binding</keyword>
<dbReference type="PANTHER" id="PTHR22930:SF269">
    <property type="entry name" value="NUCLEASE HARBI1-LIKE PROTEIN"/>
    <property type="match status" value="1"/>
</dbReference>
<evidence type="ECO:0000256" key="4">
    <source>
        <dbReference type="ARBA" id="ARBA00022722"/>
    </source>
</evidence>
<comment type="caution">
    <text evidence="9">The sequence shown here is derived from an EMBL/GenBank/DDBJ whole genome shotgun (WGS) entry which is preliminary data.</text>
</comment>
<keyword evidence="7" id="KW-0539">Nucleus</keyword>
<evidence type="ECO:0000313" key="9">
    <source>
        <dbReference type="EMBL" id="KAK8767514.1"/>
    </source>
</evidence>
<name>A0AAQ4DYH4_AMBAM</name>
<evidence type="ECO:0000256" key="7">
    <source>
        <dbReference type="ARBA" id="ARBA00023242"/>
    </source>
</evidence>
<dbReference type="GO" id="GO:0016787">
    <property type="term" value="F:hydrolase activity"/>
    <property type="evidence" value="ECO:0007669"/>
    <property type="project" value="UniProtKB-KW"/>
</dbReference>
<dbReference type="Proteomes" id="UP001321473">
    <property type="component" value="Unassembled WGS sequence"/>
</dbReference>
<organism evidence="9 10">
    <name type="scientific">Amblyomma americanum</name>
    <name type="common">Lone star tick</name>
    <dbReference type="NCBI Taxonomy" id="6943"/>
    <lineage>
        <taxon>Eukaryota</taxon>
        <taxon>Metazoa</taxon>
        <taxon>Ecdysozoa</taxon>
        <taxon>Arthropoda</taxon>
        <taxon>Chelicerata</taxon>
        <taxon>Arachnida</taxon>
        <taxon>Acari</taxon>
        <taxon>Parasitiformes</taxon>
        <taxon>Ixodida</taxon>
        <taxon>Ixodoidea</taxon>
        <taxon>Ixodidae</taxon>
        <taxon>Amblyomminae</taxon>
        <taxon>Amblyomma</taxon>
    </lineage>
</organism>
<keyword evidence="10" id="KW-1185">Reference proteome</keyword>
<proteinExistence type="inferred from homology"/>
<dbReference type="PANTHER" id="PTHR22930">
    <property type="match status" value="1"/>
</dbReference>